<gene>
    <name evidence="3" type="ORF">AYO21_09514</name>
</gene>
<dbReference type="EMBL" id="LVKK01000095">
    <property type="protein sequence ID" value="OAG36272.1"/>
    <property type="molecule type" value="Genomic_DNA"/>
</dbReference>
<evidence type="ECO:0000256" key="2">
    <source>
        <dbReference type="SAM" id="MobiDB-lite"/>
    </source>
</evidence>
<proteinExistence type="predicted"/>
<dbReference type="OrthoDB" id="5086884at2759"/>
<evidence type="ECO:0000313" key="3">
    <source>
        <dbReference type="EMBL" id="OAG36272.1"/>
    </source>
</evidence>
<feature type="compositionally biased region" description="Basic and acidic residues" evidence="2">
    <location>
        <begin position="417"/>
        <end position="441"/>
    </location>
</feature>
<sequence>MDAVVSDLMSLFRERIAALTHTGDTVSKDELGPNTLFCSFGMNLAMVLSPPMGGVSLKDSGYGAVYGVVFGLLSLDLIWRLGILERSTATEHITFLAATLAPPLQVYNLASLVLDNSRRPLSTPPTALLIPDRPPPPPHEPPVRQLSSRYPTLALIPGSEAMEAQVTDDEEDVHRAGQVVDTSKVEIKRPSLPLHHEQTKPVSVKGGLDIPSARTSHRFRQPPSSHLKSYSEEKARPSSPIRIQPGRAESLAVALKSQKAWEKLTAETNAKIAQYNQSFRDWNRDGDALESRVAALEAQLSESLSDAVNSLNTETSERKRLEEVCDRWQSKSEEQDRAIQDLQTHISKQTAGRAGAHREPPVESFRYLDTRAQPPYPQPQEEGYDIARDLNDYHWRQPTPASRSRVAQRPASARTSTADERPLGGDQSLKVREPREFKGERDDYPQYRQQLVHFMKANASVWRNQGPGISLTLLADADKVWRSAAEALESFDKVYAERHRDKSAEIEYESSPSSNDQPILPIAECLPGVTVATYMAAKPVGASDLVRMVEFFVSGGDRKLHMLTRNDRLTNTLSKHVFQPRLATNIHLPENVLIHDFTQKLDERQWRNVNGCEPDSDDDLIDYYEKKERKILTSGWPPTIKDAKVKVDLQARNSCFDCGKGGCRPGRPECKLTKHDENVSAVQEDDGTSDSGQSHVPDSETESDYASSDESTNAMVSLKTTPPVRRFPLWSLTLEKVDHIVLDCTVGTRYPGAPQAIKVPLTQPIEPSRTITSTAVIDTSATTCFVYKRFVKNQQGLESFMTRLPKPRAASMADESRSRISHSIELDLVIGQHSEPIVFTCRTPIELSHDPSYGLVTEAQRDPRLASTITYFLSHSL</sequence>
<protein>
    <submittedName>
        <fullName evidence="3">Uncharacterized protein</fullName>
    </submittedName>
</protein>
<dbReference type="Proteomes" id="UP000077002">
    <property type="component" value="Unassembled WGS sequence"/>
</dbReference>
<keyword evidence="4" id="KW-1185">Reference proteome</keyword>
<comment type="caution">
    <text evidence="3">The sequence shown here is derived from an EMBL/GenBank/DDBJ whole genome shotgun (WGS) entry which is preliminary data.</text>
</comment>
<organism evidence="3 4">
    <name type="scientific">Fonsecaea monophora</name>
    <dbReference type="NCBI Taxonomy" id="254056"/>
    <lineage>
        <taxon>Eukaryota</taxon>
        <taxon>Fungi</taxon>
        <taxon>Dikarya</taxon>
        <taxon>Ascomycota</taxon>
        <taxon>Pezizomycotina</taxon>
        <taxon>Eurotiomycetes</taxon>
        <taxon>Chaetothyriomycetidae</taxon>
        <taxon>Chaetothyriales</taxon>
        <taxon>Herpotrichiellaceae</taxon>
        <taxon>Fonsecaea</taxon>
    </lineage>
</organism>
<name>A0A177EZ01_9EURO</name>
<accession>A0A177EZ01</accession>
<dbReference type="GeneID" id="34604647"/>
<feature type="coiled-coil region" evidence="1">
    <location>
        <begin position="279"/>
        <end position="331"/>
    </location>
</feature>
<reference evidence="3 4" key="1">
    <citation type="submission" date="2016-03" db="EMBL/GenBank/DDBJ databases">
        <title>Draft genome sequence of the Fonsecaea monophora CBS 269.37.</title>
        <authorList>
            <person name="Bombassaro A."/>
            <person name="Vinicius W.A."/>
            <person name="De Hoog S."/>
            <person name="Sun J."/>
            <person name="Souza E.M."/>
            <person name="Raittz R.T."/>
            <person name="Costa F."/>
            <person name="Leao A.C."/>
            <person name="Tadra-Sfeir M.Z."/>
            <person name="Baura V."/>
            <person name="Balsanelli E."/>
            <person name="Pedrosa F.O."/>
            <person name="Moreno L.F."/>
            <person name="Steffens M.B."/>
            <person name="Xi L."/>
            <person name="Bocca A.L."/>
            <person name="Felipe M.S."/>
            <person name="Teixeira M."/>
            <person name="Telles Filho F.Q."/>
            <person name="Azevedo C.M."/>
            <person name="Gomes R."/>
            <person name="Vicente V.A."/>
        </authorList>
    </citation>
    <scope>NUCLEOTIDE SEQUENCE [LARGE SCALE GENOMIC DNA]</scope>
    <source>
        <strain evidence="3 4">CBS 269.37</strain>
    </source>
</reference>
<feature type="region of interest" description="Disordered" evidence="2">
    <location>
        <begin position="395"/>
        <end position="441"/>
    </location>
</feature>
<evidence type="ECO:0000313" key="4">
    <source>
        <dbReference type="Proteomes" id="UP000077002"/>
    </source>
</evidence>
<dbReference type="AlphaFoldDB" id="A0A177EZ01"/>
<evidence type="ECO:0000256" key="1">
    <source>
        <dbReference type="SAM" id="Coils"/>
    </source>
</evidence>
<dbReference type="RefSeq" id="XP_022508224.1">
    <property type="nucleotide sequence ID" value="XM_022659447.1"/>
</dbReference>
<feature type="compositionally biased region" description="Polar residues" evidence="2">
    <location>
        <begin position="704"/>
        <end position="717"/>
    </location>
</feature>
<feature type="region of interest" description="Disordered" evidence="2">
    <location>
        <begin position="194"/>
        <end position="239"/>
    </location>
</feature>
<feature type="region of interest" description="Disordered" evidence="2">
    <location>
        <begin position="126"/>
        <end position="145"/>
    </location>
</feature>
<feature type="region of interest" description="Disordered" evidence="2">
    <location>
        <begin position="677"/>
        <end position="717"/>
    </location>
</feature>
<keyword evidence="1" id="KW-0175">Coiled coil</keyword>